<evidence type="ECO:0000313" key="2">
    <source>
        <dbReference type="EMBL" id="KAK3915782.1"/>
    </source>
</evidence>
<dbReference type="PANTHER" id="PTHR46579">
    <property type="entry name" value="F5/8 TYPE C DOMAIN-CONTAINING PROTEIN-RELATED"/>
    <property type="match status" value="1"/>
</dbReference>
<dbReference type="EMBL" id="JAHWGI010000462">
    <property type="protein sequence ID" value="KAK3915782.1"/>
    <property type="molecule type" value="Genomic_DNA"/>
</dbReference>
<organism evidence="2 3">
    <name type="scientific">Frankliniella fusca</name>
    <dbReference type="NCBI Taxonomy" id="407009"/>
    <lineage>
        <taxon>Eukaryota</taxon>
        <taxon>Metazoa</taxon>
        <taxon>Ecdysozoa</taxon>
        <taxon>Arthropoda</taxon>
        <taxon>Hexapoda</taxon>
        <taxon>Insecta</taxon>
        <taxon>Pterygota</taxon>
        <taxon>Neoptera</taxon>
        <taxon>Paraneoptera</taxon>
        <taxon>Thysanoptera</taxon>
        <taxon>Terebrantia</taxon>
        <taxon>Thripoidea</taxon>
        <taxon>Thripidae</taxon>
        <taxon>Frankliniella</taxon>
    </lineage>
</organism>
<dbReference type="PANTHER" id="PTHR46579:SF1">
    <property type="entry name" value="F5_8 TYPE C DOMAIN-CONTAINING PROTEIN"/>
    <property type="match status" value="1"/>
</dbReference>
<keyword evidence="3" id="KW-1185">Reference proteome</keyword>
<protein>
    <submittedName>
        <fullName evidence="2">Ribulose bisphosphate carboxylase-like protein</fullName>
    </submittedName>
</protein>
<dbReference type="AlphaFoldDB" id="A0AAE1H6M4"/>
<proteinExistence type="predicted"/>
<dbReference type="Proteomes" id="UP001219518">
    <property type="component" value="Unassembled WGS sequence"/>
</dbReference>
<sequence length="877" mass="100005">MGRGSGRRKEYVRTGGSPSKATLRVRKHREKMKQLACSSKDGPTALQSDQSDFSTLTSNDCFQAPHECMDVGASTSIHCSSLPTSSRVSEECTNVGTSSPCDVVKESQESALADEITEGCLPAAPLDPVIPASDNEEEIPKECLLPLCSHTDCTADDVMLMCLAIGHRHNLTWAAIEDMMKMFNAVYGTKKINTTKVSLLKRFFEEKEESNICYHYYCALCEKYVGEVDSDKRDVFCDVCNSVLSDPKSATYFATLSLEKQLKQLLESNKEVADAILTYRFQREKSVEGNLEDIYDGSEYQMHSVAGGILSLPQNFSYCFFTDGVASGKSKKSFWPIYVSINELPPEVRRRHMLLVGLYHGKSQPNQRMFLKPFVDEANKLSDKGFEWNCMGQVTVSRVLPIAGILDSGARYKVLNMQSFSAFYGCTFCYHVQTRTLKKLKFTINSGREVEMRTKASHQSDVSNAYSKRHEAQEKNRHCRGVKGPSTVSMLTKFDVTRGFPVDYMHNILLGVTKTYFELLFEPLRRKCWVILDDEDSFAMEDVMEAIDARLLQILPPSCISRCPRTIKDWGSWKANEWRNWLLFYALPCLKGLLKDKYLDHFKLLSVGTSVLLQGSVSKEDARYVHRLYQLFVINYERYFGEEFMYYNIHLLLHVVQGVMRFGPLFTHNAFMYESHNRHLLQLHKNPFNAVKEICKKYSTFQALPRLLAKFATSDRTIEFCENVLDHRLVNLVNCDSCLMLGAGKLDYALSEEEHAFLARTEESVICNYFDRMLYKGMRVATSQYCNVKKNNDSIVHNNCGEIFEVKALYVIIDKRVRILARQMISEPLRELRITTCFSKLGDLKLLRPDDILGLCVAVNIDSKTYLNTIPFGCYDD</sequence>
<reference evidence="2" key="1">
    <citation type="submission" date="2021-07" db="EMBL/GenBank/DDBJ databases">
        <authorList>
            <person name="Catto M.A."/>
            <person name="Jacobson A."/>
            <person name="Kennedy G."/>
            <person name="Labadie P."/>
            <person name="Hunt B.G."/>
            <person name="Srinivasan R."/>
        </authorList>
    </citation>
    <scope>NUCLEOTIDE SEQUENCE</scope>
    <source>
        <strain evidence="2">PL_HMW_Pooled</strain>
        <tissue evidence="2">Head</tissue>
    </source>
</reference>
<name>A0AAE1H6M4_9NEOP</name>
<feature type="region of interest" description="Disordered" evidence="1">
    <location>
        <begin position="1"/>
        <end position="26"/>
    </location>
</feature>
<reference evidence="2" key="2">
    <citation type="journal article" date="2023" name="BMC Genomics">
        <title>Pest status, molecular evolution, and epigenetic factors derived from the genome assembly of Frankliniella fusca, a thysanopteran phytovirus vector.</title>
        <authorList>
            <person name="Catto M.A."/>
            <person name="Labadie P.E."/>
            <person name="Jacobson A.L."/>
            <person name="Kennedy G.G."/>
            <person name="Srinivasan R."/>
            <person name="Hunt B.G."/>
        </authorList>
    </citation>
    <scope>NUCLEOTIDE SEQUENCE</scope>
    <source>
        <strain evidence="2">PL_HMW_Pooled</strain>
    </source>
</reference>
<evidence type="ECO:0000256" key="1">
    <source>
        <dbReference type="SAM" id="MobiDB-lite"/>
    </source>
</evidence>
<gene>
    <name evidence="2" type="ORF">KUF71_005928</name>
</gene>
<evidence type="ECO:0000313" key="3">
    <source>
        <dbReference type="Proteomes" id="UP001219518"/>
    </source>
</evidence>
<comment type="caution">
    <text evidence="2">The sequence shown here is derived from an EMBL/GenBank/DDBJ whole genome shotgun (WGS) entry which is preliminary data.</text>
</comment>
<accession>A0AAE1H6M4</accession>